<feature type="domain" description="Aldehyde dehydrogenase" evidence="5">
    <location>
        <begin position="10"/>
        <end position="466"/>
    </location>
</feature>
<comment type="similarity">
    <text evidence="1 4">Belongs to the aldehyde dehydrogenase family.</text>
</comment>
<evidence type="ECO:0000313" key="6">
    <source>
        <dbReference type="EMBL" id="TEB24457.1"/>
    </source>
</evidence>
<sequence length="473" mass="50924">MTTPQWDAHTQTTLTPHTQAPLVTRTYPSAAEVDSAIARAAEAQRAWGRKSVAERVDVGRNFVLSLQMGRPISQGPGEVRGLVERSNYMLDIAPSALADVSLADTDKPGFRRYIKRVAVGVVFVVSPWNFPYLTAINALLPALIAGNTVILKPSPQTPLTGERLLEAWSAAGKQVLHLPPPLVTHALAHPALAFVSFTGSVAGGRAVVEAAAKRQVDGAGVLGVGVELGGKDPAYVAPDADVEWAAAGVRLMVRAFFNSGQSCCAIERIYVHTDVYDRFVAKFVEVSKTYKLGDPTLPETNLGPVVSLASAERIRKQVADAVVKGAKSLVPEDLFPIAKAGTTYVAPTVLVDVDHSMEVMTEETFGPVVGIQRVSNDDEAIQLMNDSRYGLTASVWSGVQDKDGNVNEAAEVRFLRFVDELETGTVFLNRCDYLDPALAWTGVKDSGRGVTLSKFGYDQVTRAKSVHMKIKTR</sequence>
<dbReference type="OrthoDB" id="310895at2759"/>
<protein>
    <submittedName>
        <fullName evidence="6">Succinate semialdehyde dehydrogenase</fullName>
    </submittedName>
</protein>
<dbReference type="InterPro" id="IPR016160">
    <property type="entry name" value="Ald_DH_CS_CYS"/>
</dbReference>
<accession>A0A4Y7SRG3</accession>
<dbReference type="Gene3D" id="3.40.309.10">
    <property type="entry name" value="Aldehyde Dehydrogenase, Chain A, domain 2"/>
    <property type="match status" value="1"/>
</dbReference>
<dbReference type="InterPro" id="IPR029510">
    <property type="entry name" value="Ald_DH_CS_GLU"/>
</dbReference>
<evidence type="ECO:0000256" key="3">
    <source>
        <dbReference type="PROSITE-ProRule" id="PRU10007"/>
    </source>
</evidence>
<name>A0A4Y7SRG3_COPMI</name>
<reference evidence="6 7" key="1">
    <citation type="journal article" date="2019" name="Nat. Ecol. Evol.">
        <title>Megaphylogeny resolves global patterns of mushroom evolution.</title>
        <authorList>
            <person name="Varga T."/>
            <person name="Krizsan K."/>
            <person name="Foldi C."/>
            <person name="Dima B."/>
            <person name="Sanchez-Garcia M."/>
            <person name="Sanchez-Ramirez S."/>
            <person name="Szollosi G.J."/>
            <person name="Szarkandi J.G."/>
            <person name="Papp V."/>
            <person name="Albert L."/>
            <person name="Andreopoulos W."/>
            <person name="Angelini C."/>
            <person name="Antonin V."/>
            <person name="Barry K.W."/>
            <person name="Bougher N.L."/>
            <person name="Buchanan P."/>
            <person name="Buyck B."/>
            <person name="Bense V."/>
            <person name="Catcheside P."/>
            <person name="Chovatia M."/>
            <person name="Cooper J."/>
            <person name="Damon W."/>
            <person name="Desjardin D."/>
            <person name="Finy P."/>
            <person name="Geml J."/>
            <person name="Haridas S."/>
            <person name="Hughes K."/>
            <person name="Justo A."/>
            <person name="Karasinski D."/>
            <person name="Kautmanova I."/>
            <person name="Kiss B."/>
            <person name="Kocsube S."/>
            <person name="Kotiranta H."/>
            <person name="LaButti K.M."/>
            <person name="Lechner B.E."/>
            <person name="Liimatainen K."/>
            <person name="Lipzen A."/>
            <person name="Lukacs Z."/>
            <person name="Mihaltcheva S."/>
            <person name="Morgado L.N."/>
            <person name="Niskanen T."/>
            <person name="Noordeloos M.E."/>
            <person name="Ohm R.A."/>
            <person name="Ortiz-Santana B."/>
            <person name="Ovrebo C."/>
            <person name="Racz N."/>
            <person name="Riley R."/>
            <person name="Savchenko A."/>
            <person name="Shiryaev A."/>
            <person name="Soop K."/>
            <person name="Spirin V."/>
            <person name="Szebenyi C."/>
            <person name="Tomsovsky M."/>
            <person name="Tulloss R.E."/>
            <person name="Uehling J."/>
            <person name="Grigoriev I.V."/>
            <person name="Vagvolgyi C."/>
            <person name="Papp T."/>
            <person name="Martin F.M."/>
            <person name="Miettinen O."/>
            <person name="Hibbett D.S."/>
            <person name="Nagy L.G."/>
        </authorList>
    </citation>
    <scope>NUCLEOTIDE SEQUENCE [LARGE SCALE GENOMIC DNA]</scope>
    <source>
        <strain evidence="6 7">FP101781</strain>
    </source>
</reference>
<dbReference type="InterPro" id="IPR015590">
    <property type="entry name" value="Aldehyde_DH_dom"/>
</dbReference>
<evidence type="ECO:0000313" key="7">
    <source>
        <dbReference type="Proteomes" id="UP000298030"/>
    </source>
</evidence>
<evidence type="ECO:0000256" key="2">
    <source>
        <dbReference type="ARBA" id="ARBA00023002"/>
    </source>
</evidence>
<dbReference type="PANTHER" id="PTHR11699">
    <property type="entry name" value="ALDEHYDE DEHYDROGENASE-RELATED"/>
    <property type="match status" value="1"/>
</dbReference>
<organism evidence="6 7">
    <name type="scientific">Coprinellus micaceus</name>
    <name type="common">Glistening ink-cap mushroom</name>
    <name type="synonym">Coprinus micaceus</name>
    <dbReference type="NCBI Taxonomy" id="71717"/>
    <lineage>
        <taxon>Eukaryota</taxon>
        <taxon>Fungi</taxon>
        <taxon>Dikarya</taxon>
        <taxon>Basidiomycota</taxon>
        <taxon>Agaricomycotina</taxon>
        <taxon>Agaricomycetes</taxon>
        <taxon>Agaricomycetidae</taxon>
        <taxon>Agaricales</taxon>
        <taxon>Agaricineae</taxon>
        <taxon>Psathyrellaceae</taxon>
        <taxon>Coprinellus</taxon>
    </lineage>
</organism>
<comment type="caution">
    <text evidence="6">The sequence shown here is derived from an EMBL/GenBank/DDBJ whole genome shotgun (WGS) entry which is preliminary data.</text>
</comment>
<dbReference type="Proteomes" id="UP000298030">
    <property type="component" value="Unassembled WGS sequence"/>
</dbReference>
<evidence type="ECO:0000256" key="4">
    <source>
        <dbReference type="RuleBase" id="RU003345"/>
    </source>
</evidence>
<dbReference type="InterPro" id="IPR016162">
    <property type="entry name" value="Ald_DH_N"/>
</dbReference>
<evidence type="ECO:0000256" key="1">
    <source>
        <dbReference type="ARBA" id="ARBA00009986"/>
    </source>
</evidence>
<dbReference type="Gene3D" id="3.40.605.10">
    <property type="entry name" value="Aldehyde Dehydrogenase, Chain A, domain 1"/>
    <property type="match status" value="1"/>
</dbReference>
<dbReference type="InterPro" id="IPR016161">
    <property type="entry name" value="Ald_DH/histidinol_DH"/>
</dbReference>
<feature type="active site" evidence="3">
    <location>
        <position position="227"/>
    </location>
</feature>
<dbReference type="PROSITE" id="PS00687">
    <property type="entry name" value="ALDEHYDE_DEHYDR_GLU"/>
    <property type="match status" value="1"/>
</dbReference>
<evidence type="ECO:0000259" key="5">
    <source>
        <dbReference type="Pfam" id="PF00171"/>
    </source>
</evidence>
<dbReference type="InterPro" id="IPR016163">
    <property type="entry name" value="Ald_DH_C"/>
</dbReference>
<dbReference type="CDD" id="cd07102">
    <property type="entry name" value="ALDH_EDX86601"/>
    <property type="match status" value="1"/>
</dbReference>
<dbReference type="STRING" id="71717.A0A4Y7SRG3"/>
<dbReference type="SUPFAM" id="SSF53720">
    <property type="entry name" value="ALDH-like"/>
    <property type="match status" value="1"/>
</dbReference>
<dbReference type="GO" id="GO:0016620">
    <property type="term" value="F:oxidoreductase activity, acting on the aldehyde or oxo group of donors, NAD or NADP as acceptor"/>
    <property type="evidence" value="ECO:0007669"/>
    <property type="project" value="InterPro"/>
</dbReference>
<keyword evidence="7" id="KW-1185">Reference proteome</keyword>
<dbReference type="Pfam" id="PF00171">
    <property type="entry name" value="Aldedh"/>
    <property type="match status" value="1"/>
</dbReference>
<dbReference type="AlphaFoldDB" id="A0A4Y7SRG3"/>
<proteinExistence type="inferred from homology"/>
<gene>
    <name evidence="6" type="ORF">FA13DRAFT_1756838</name>
</gene>
<keyword evidence="2 4" id="KW-0560">Oxidoreductase</keyword>
<dbReference type="PROSITE" id="PS00070">
    <property type="entry name" value="ALDEHYDE_DEHYDR_CYS"/>
    <property type="match status" value="1"/>
</dbReference>
<dbReference type="FunFam" id="3.40.309.10:FF:000009">
    <property type="entry name" value="Aldehyde dehydrogenase A"/>
    <property type="match status" value="1"/>
</dbReference>
<dbReference type="EMBL" id="QPFP01000066">
    <property type="protein sequence ID" value="TEB24457.1"/>
    <property type="molecule type" value="Genomic_DNA"/>
</dbReference>